<feature type="domain" description="EF-hand" evidence="1">
    <location>
        <begin position="1"/>
        <end position="36"/>
    </location>
</feature>
<organism evidence="2 3">
    <name type="scientific">Fragilariopsis cylindrus CCMP1102</name>
    <dbReference type="NCBI Taxonomy" id="635003"/>
    <lineage>
        <taxon>Eukaryota</taxon>
        <taxon>Sar</taxon>
        <taxon>Stramenopiles</taxon>
        <taxon>Ochrophyta</taxon>
        <taxon>Bacillariophyta</taxon>
        <taxon>Bacillariophyceae</taxon>
        <taxon>Bacillariophycidae</taxon>
        <taxon>Bacillariales</taxon>
        <taxon>Bacillariaceae</taxon>
        <taxon>Fragilariopsis</taxon>
    </lineage>
</organism>
<proteinExistence type="predicted"/>
<dbReference type="Pfam" id="PF13499">
    <property type="entry name" value="EF-hand_7"/>
    <property type="match status" value="1"/>
</dbReference>
<evidence type="ECO:0000313" key="2">
    <source>
        <dbReference type="EMBL" id="OEU12258.1"/>
    </source>
</evidence>
<dbReference type="InterPro" id="IPR002048">
    <property type="entry name" value="EF_hand_dom"/>
</dbReference>
<dbReference type="AlphaFoldDB" id="A0A1E7F240"/>
<sequence>MQLEKANKAFQLMDEAQKGVVVIEDLQRVCIELGEDLTEEELVEMIEFADSTGEGLLSPEHFFRIAHKVNL</sequence>
<dbReference type="PROSITE" id="PS50222">
    <property type="entry name" value="EF_HAND_2"/>
    <property type="match status" value="1"/>
</dbReference>
<gene>
    <name evidence="2" type="ORF">FRACYDRAFT_191436</name>
</gene>
<evidence type="ECO:0000313" key="3">
    <source>
        <dbReference type="Proteomes" id="UP000095751"/>
    </source>
</evidence>
<dbReference type="KEGG" id="fcy:FRACYDRAFT_191436"/>
<dbReference type="EMBL" id="KV784365">
    <property type="protein sequence ID" value="OEU12258.1"/>
    <property type="molecule type" value="Genomic_DNA"/>
</dbReference>
<name>A0A1E7F240_9STRA</name>
<dbReference type="Gene3D" id="1.10.238.10">
    <property type="entry name" value="EF-hand"/>
    <property type="match status" value="1"/>
</dbReference>
<dbReference type="Proteomes" id="UP000095751">
    <property type="component" value="Unassembled WGS sequence"/>
</dbReference>
<dbReference type="InterPro" id="IPR011992">
    <property type="entry name" value="EF-hand-dom_pair"/>
</dbReference>
<protein>
    <recommendedName>
        <fullName evidence="1">EF-hand domain-containing protein</fullName>
    </recommendedName>
</protein>
<dbReference type="InParanoid" id="A0A1E7F240"/>
<dbReference type="SUPFAM" id="SSF47473">
    <property type="entry name" value="EF-hand"/>
    <property type="match status" value="1"/>
</dbReference>
<keyword evidence="3" id="KW-1185">Reference proteome</keyword>
<dbReference type="OrthoDB" id="43634at2759"/>
<dbReference type="GO" id="GO:0005509">
    <property type="term" value="F:calcium ion binding"/>
    <property type="evidence" value="ECO:0007669"/>
    <property type="project" value="InterPro"/>
</dbReference>
<evidence type="ECO:0000259" key="1">
    <source>
        <dbReference type="PROSITE" id="PS50222"/>
    </source>
</evidence>
<accession>A0A1E7F240</accession>
<reference evidence="2 3" key="1">
    <citation type="submission" date="2016-09" db="EMBL/GenBank/DDBJ databases">
        <title>Extensive genetic diversity and differential bi-allelic expression allows diatom success in the polar Southern Ocean.</title>
        <authorList>
            <consortium name="DOE Joint Genome Institute"/>
            <person name="Mock T."/>
            <person name="Otillar R.P."/>
            <person name="Strauss J."/>
            <person name="Dupont C."/>
            <person name="Frickenhaus S."/>
            <person name="Maumus F."/>
            <person name="Mcmullan M."/>
            <person name="Sanges R."/>
            <person name="Schmutz J."/>
            <person name="Toseland A."/>
            <person name="Valas R."/>
            <person name="Veluchamy A."/>
            <person name="Ward B.J."/>
            <person name="Allen A."/>
            <person name="Barry K."/>
            <person name="Falciatore A."/>
            <person name="Ferrante M."/>
            <person name="Fortunato A.E."/>
            <person name="Gloeckner G."/>
            <person name="Gruber A."/>
            <person name="Hipkin R."/>
            <person name="Janech M."/>
            <person name="Kroth P."/>
            <person name="Leese F."/>
            <person name="Lindquist E."/>
            <person name="Lyon B.R."/>
            <person name="Martin J."/>
            <person name="Mayer C."/>
            <person name="Parker M."/>
            <person name="Quesneville H."/>
            <person name="Raymond J."/>
            <person name="Uhlig C."/>
            <person name="Valentin K.U."/>
            <person name="Worden A.Z."/>
            <person name="Armbrust E.V."/>
            <person name="Bowler C."/>
            <person name="Green B."/>
            <person name="Moulton V."/>
            <person name="Van Oosterhout C."/>
            <person name="Grigoriev I."/>
        </authorList>
    </citation>
    <scope>NUCLEOTIDE SEQUENCE [LARGE SCALE GENOMIC DNA]</scope>
    <source>
        <strain evidence="2 3">CCMP1102</strain>
    </source>
</reference>